<dbReference type="SUPFAM" id="SSF55604">
    <property type="entry name" value="Glucose permease domain IIB"/>
    <property type="match status" value="1"/>
</dbReference>
<evidence type="ECO:0000259" key="14">
    <source>
        <dbReference type="PROSITE" id="PS51098"/>
    </source>
</evidence>
<dbReference type="PANTHER" id="PTHR30175">
    <property type="entry name" value="PHOSPHOTRANSFERASE SYSTEM TRANSPORT PROTEIN"/>
    <property type="match status" value="1"/>
</dbReference>
<keyword evidence="17" id="KW-1185">Reference proteome</keyword>
<organism evidence="16 17">
    <name type="scientific">Lactococcus ileimucosae</name>
    <dbReference type="NCBI Taxonomy" id="2941329"/>
    <lineage>
        <taxon>Bacteria</taxon>
        <taxon>Bacillati</taxon>
        <taxon>Bacillota</taxon>
        <taxon>Bacilli</taxon>
        <taxon>Lactobacillales</taxon>
        <taxon>Streptococcaceae</taxon>
        <taxon>Lactococcus</taxon>
    </lineage>
</organism>
<dbReference type="InterPro" id="IPR011055">
    <property type="entry name" value="Dup_hybrid_motif"/>
</dbReference>
<evidence type="ECO:0000259" key="15">
    <source>
        <dbReference type="PROSITE" id="PS51103"/>
    </source>
</evidence>
<reference evidence="16 17" key="1">
    <citation type="submission" date="2024-03" db="EMBL/GenBank/DDBJ databases">
        <title>Mouse gut bacterial collection (mGBC) of GemPharmatech.</title>
        <authorList>
            <person name="He Y."/>
            <person name="Dong L."/>
            <person name="Wu D."/>
            <person name="Gao X."/>
            <person name="Lin Z."/>
        </authorList>
    </citation>
    <scope>NUCLEOTIDE SEQUENCE [LARGE SCALE GENOMIC DNA]</scope>
    <source>
        <strain evidence="16 17">61-15</strain>
    </source>
</reference>
<dbReference type="Proteomes" id="UP001565283">
    <property type="component" value="Unassembled WGS sequence"/>
</dbReference>
<comment type="subcellular location">
    <subcellularLocation>
        <location evidence="1">Cell membrane</location>
        <topology evidence="1">Multi-pass membrane protein</topology>
    </subcellularLocation>
</comment>
<feature type="transmembrane region" description="Helical" evidence="12">
    <location>
        <begin position="381"/>
        <end position="402"/>
    </location>
</feature>
<dbReference type="Gene3D" id="2.70.70.10">
    <property type="entry name" value="Glucose Permease (Domain IIA)"/>
    <property type="match status" value="1"/>
</dbReference>
<dbReference type="PROSITE" id="PS00371">
    <property type="entry name" value="PTS_EIIA_TYPE_1_HIS"/>
    <property type="match status" value="1"/>
</dbReference>
<evidence type="ECO:0000313" key="16">
    <source>
        <dbReference type="EMBL" id="MEY8443809.1"/>
    </source>
</evidence>
<evidence type="ECO:0000256" key="8">
    <source>
        <dbReference type="ARBA" id="ARBA00022777"/>
    </source>
</evidence>
<evidence type="ECO:0000256" key="5">
    <source>
        <dbReference type="ARBA" id="ARBA00022679"/>
    </source>
</evidence>
<evidence type="ECO:0000256" key="3">
    <source>
        <dbReference type="ARBA" id="ARBA00022475"/>
    </source>
</evidence>
<evidence type="ECO:0000313" key="17">
    <source>
        <dbReference type="Proteomes" id="UP001565283"/>
    </source>
</evidence>
<feature type="transmembrane region" description="Helical" evidence="12">
    <location>
        <begin position="105"/>
        <end position="130"/>
    </location>
</feature>
<dbReference type="RefSeq" id="WP_369948372.1">
    <property type="nucleotide sequence ID" value="NZ_JBCLSH010000018.1"/>
</dbReference>
<keyword evidence="8" id="KW-0418">Kinase</keyword>
<feature type="transmembrane region" description="Helical" evidence="12">
    <location>
        <begin position="283"/>
        <end position="303"/>
    </location>
</feature>
<feature type="transmembrane region" description="Helical" evidence="12">
    <location>
        <begin position="244"/>
        <end position="268"/>
    </location>
</feature>
<keyword evidence="7 12" id="KW-0812">Transmembrane</keyword>
<protein>
    <submittedName>
        <fullName evidence="16">Glucose PTS transporter subunit IIA</fullName>
    </submittedName>
</protein>
<dbReference type="InterPro" id="IPR050558">
    <property type="entry name" value="PTS_Sugar-Specific_Components"/>
</dbReference>
<feature type="transmembrane region" description="Helical" evidence="12">
    <location>
        <begin position="142"/>
        <end position="162"/>
    </location>
</feature>
<comment type="caution">
    <text evidence="16">The sequence shown here is derived from an EMBL/GenBank/DDBJ whole genome shotgun (WGS) entry which is preliminary data.</text>
</comment>
<evidence type="ECO:0000256" key="9">
    <source>
        <dbReference type="ARBA" id="ARBA00022989"/>
    </source>
</evidence>
<dbReference type="Gene3D" id="3.30.1360.60">
    <property type="entry name" value="Glucose permease domain IIB"/>
    <property type="match status" value="1"/>
</dbReference>
<dbReference type="InterPro" id="IPR018113">
    <property type="entry name" value="PTrfase_EIIB_Cys"/>
</dbReference>
<keyword evidence="2" id="KW-0813">Transport</keyword>
<evidence type="ECO:0000256" key="4">
    <source>
        <dbReference type="ARBA" id="ARBA00022597"/>
    </source>
</evidence>
<sequence>MNKKELATKIVKLVGGAQNIKSLTHCITRLRFVLKDDRMAKTKEIEQLDVVGVQIQGGQYQVIIGNGVTKVFREIMEQYPSLDLVDSGIDHDGEKKFSFNTAIGTLSSILVAALPPIVAGGMIQGLSFFAREKGWLDPESTLNLVLTITGNAMFFFLPFLIAVSAARKFKTNEYMALALAGIIMHPDLMRMVGENDPLTAFGFLPLPLIDYSSSILPILLGVWILKYVWNWIEKWMPDLISTVFTPLLTILIMAPVMLIGVAPVGFYIGDYLAIGIQWLIDQAPWLAGFVIGSTRPFLVIVGMHHAIRPIQLQQIATFGYTTITPANFLSTMATATATFSTYFLVKDRKQKQIVLSSAFSGFLGITEPALYGVLTKYKATMVGTLIGGGLGGMIATMMGARAYSGGMPSILTIPIFMGGGPASILVGLGVTVVSSFLITYLLGKTIFKAEGIEITDDKEEKEPVSQIKSSVVYSPAAGKVVELSQVSDHIFAEKMLGEGIAIDAPNGEVVSPVTGVITTVFKTKHAIGITDENGVEVLIHIGIDTVKLEGKYFEVFCTEGQTIKTGDLLVKFDGEKIKLAGYESSVIVVVTNTNDFVSVLPEKTRGQVNLGEKMLTVIA</sequence>
<feature type="transmembrane region" description="Helical" evidence="12">
    <location>
        <begin position="213"/>
        <end position="232"/>
    </location>
</feature>
<keyword evidence="6" id="KW-0598">Phosphotransferase system</keyword>
<keyword evidence="10 12" id="KW-0472">Membrane</keyword>
<dbReference type="InterPro" id="IPR003352">
    <property type="entry name" value="PTS_EIIC"/>
</dbReference>
<feature type="domain" description="PTS EIIB type-1" evidence="14">
    <location>
        <begin position="4"/>
        <end position="85"/>
    </location>
</feature>
<evidence type="ECO:0000256" key="6">
    <source>
        <dbReference type="ARBA" id="ARBA00022683"/>
    </source>
</evidence>
<feature type="domain" description="PTS EIIC type-1" evidence="15">
    <location>
        <begin position="104"/>
        <end position="454"/>
    </location>
</feature>
<proteinExistence type="predicted"/>
<feature type="transmembrane region" description="Helical" evidence="12">
    <location>
        <begin position="315"/>
        <end position="333"/>
    </location>
</feature>
<evidence type="ECO:0000256" key="2">
    <source>
        <dbReference type="ARBA" id="ARBA00022448"/>
    </source>
</evidence>
<feature type="transmembrane region" description="Helical" evidence="12">
    <location>
        <begin position="422"/>
        <end position="442"/>
    </location>
</feature>
<dbReference type="CDD" id="cd00212">
    <property type="entry name" value="PTS_IIB_glc"/>
    <property type="match status" value="1"/>
</dbReference>
<feature type="transmembrane region" description="Helical" evidence="12">
    <location>
        <begin position="174"/>
        <end position="193"/>
    </location>
</feature>
<keyword evidence="5" id="KW-0808">Transferase</keyword>
<dbReference type="EMBL" id="JBCLSH010000018">
    <property type="protein sequence ID" value="MEY8443809.1"/>
    <property type="molecule type" value="Genomic_DNA"/>
</dbReference>
<keyword evidence="3" id="KW-1003">Cell membrane</keyword>
<name>A0ABV4D4M4_9LACT</name>
<accession>A0ABV4D4M4</accession>
<dbReference type="InterPro" id="IPR013013">
    <property type="entry name" value="PTS_EIIC_1"/>
</dbReference>
<evidence type="ECO:0000256" key="12">
    <source>
        <dbReference type="SAM" id="Phobius"/>
    </source>
</evidence>
<dbReference type="PROSITE" id="PS51098">
    <property type="entry name" value="PTS_EIIB_TYPE_1"/>
    <property type="match status" value="1"/>
</dbReference>
<dbReference type="Pfam" id="PF02378">
    <property type="entry name" value="PTS_EIIC"/>
    <property type="match status" value="1"/>
</dbReference>
<feature type="domain" description="PTS EIIA type-1" evidence="13">
    <location>
        <begin position="488"/>
        <end position="592"/>
    </location>
</feature>
<evidence type="ECO:0000256" key="7">
    <source>
        <dbReference type="ARBA" id="ARBA00022692"/>
    </source>
</evidence>
<dbReference type="InterPro" id="IPR036878">
    <property type="entry name" value="Glu_permease_IIB"/>
</dbReference>
<dbReference type="PROSITE" id="PS01035">
    <property type="entry name" value="PTS_EIIB_TYPE_1_CYS"/>
    <property type="match status" value="1"/>
</dbReference>
<evidence type="ECO:0000256" key="1">
    <source>
        <dbReference type="ARBA" id="ARBA00004651"/>
    </source>
</evidence>
<evidence type="ECO:0000256" key="11">
    <source>
        <dbReference type="PROSITE-ProRule" id="PRU00421"/>
    </source>
</evidence>
<dbReference type="PROSITE" id="PS51103">
    <property type="entry name" value="PTS_EIIC_TYPE_1"/>
    <property type="match status" value="1"/>
</dbReference>
<dbReference type="PANTHER" id="PTHR30175:SF1">
    <property type="entry name" value="PTS SYSTEM ARBUTIN-, CELLOBIOSE-, AND SALICIN-SPECIFIC EIIBC COMPONENT-RELATED"/>
    <property type="match status" value="1"/>
</dbReference>
<feature type="active site" description="Phosphocysteine intermediate; for EIIB activity" evidence="11">
    <location>
        <position position="26"/>
    </location>
</feature>
<keyword evidence="9 12" id="KW-1133">Transmembrane helix</keyword>
<dbReference type="InterPro" id="IPR001127">
    <property type="entry name" value="PTS_EIIA_1_perm"/>
</dbReference>
<keyword evidence="4" id="KW-0762">Sugar transport</keyword>
<feature type="transmembrane region" description="Helical" evidence="12">
    <location>
        <begin position="353"/>
        <end position="374"/>
    </location>
</feature>
<dbReference type="Pfam" id="PF00367">
    <property type="entry name" value="PTS_EIIB"/>
    <property type="match status" value="1"/>
</dbReference>
<dbReference type="Pfam" id="PF00358">
    <property type="entry name" value="PTS_EIIA_1"/>
    <property type="match status" value="1"/>
</dbReference>
<evidence type="ECO:0000259" key="13">
    <source>
        <dbReference type="PROSITE" id="PS51093"/>
    </source>
</evidence>
<dbReference type="InterPro" id="IPR001996">
    <property type="entry name" value="PTS_IIB_1"/>
</dbReference>
<gene>
    <name evidence="16" type="ORF">AALA52_06090</name>
</gene>
<evidence type="ECO:0000256" key="10">
    <source>
        <dbReference type="ARBA" id="ARBA00023136"/>
    </source>
</evidence>
<dbReference type="SUPFAM" id="SSF51261">
    <property type="entry name" value="Duplicated hybrid motif"/>
    <property type="match status" value="1"/>
</dbReference>
<dbReference type="NCBIfam" id="TIGR00830">
    <property type="entry name" value="PTBA"/>
    <property type="match status" value="1"/>
</dbReference>
<dbReference type="PROSITE" id="PS51093">
    <property type="entry name" value="PTS_EIIA_TYPE_1"/>
    <property type="match status" value="1"/>
</dbReference>